<keyword evidence="2" id="KW-1185">Reference proteome</keyword>
<sequence length="238" mass="26652">MLFNGQPFRLLQIKYCASTGIFLYFPIHGKKAISCKLPAHNKTGNTIYGFKDGTNTGNDYTYNENGNMTKDLNKGIGTSSLNGIIYNHLNLPTEVKFDNSNAKKINYIYSADGTKLRKTVNDNGNVITTDYAGNYIYENGSLKMFFHPEGYFDVTGIPPSGELEGAYVYQYKDHLGNIRLSYSDTDNNGSINASTEIIEENNYYPFGLKHKGYNSNINGVDHPYGYNGMEEQNELGLE</sequence>
<accession>A0A9E6ZKK0</accession>
<protein>
    <submittedName>
        <fullName evidence="1">Uncharacterized protein</fullName>
    </submittedName>
</protein>
<proteinExistence type="predicted"/>
<organism evidence="1 2">
    <name type="scientific">Abyssalbus ytuae</name>
    <dbReference type="NCBI Taxonomy" id="2926907"/>
    <lineage>
        <taxon>Bacteria</taxon>
        <taxon>Pseudomonadati</taxon>
        <taxon>Bacteroidota</taxon>
        <taxon>Flavobacteriia</taxon>
        <taxon>Flavobacteriales</taxon>
        <taxon>Flavobacteriaceae</taxon>
        <taxon>Abyssalbus</taxon>
    </lineage>
</organism>
<name>A0A9E6ZKK0_9FLAO</name>
<reference evidence="1" key="1">
    <citation type="submission" date="2022-03" db="EMBL/GenBank/DDBJ databases">
        <title>Description of Abyssus ytuae gen. nov., sp. nov., a novel member of the family Flavobacteriaceae isolated from the sediment of Mariana Trench.</title>
        <authorList>
            <person name="Zhang J."/>
            <person name="Xu X."/>
        </authorList>
    </citation>
    <scope>NUCLEOTIDE SEQUENCE</scope>
    <source>
        <strain evidence="1">MT3330</strain>
    </source>
</reference>
<evidence type="ECO:0000313" key="1">
    <source>
        <dbReference type="EMBL" id="UOB16279.1"/>
    </source>
</evidence>
<dbReference type="KEGG" id="fbm:MQE35_11075"/>
<evidence type="ECO:0000313" key="2">
    <source>
        <dbReference type="Proteomes" id="UP000831290"/>
    </source>
</evidence>
<gene>
    <name evidence="1" type="ORF">MQE35_11075</name>
</gene>
<dbReference type="AlphaFoldDB" id="A0A9E6ZKK0"/>
<dbReference type="EMBL" id="CP094358">
    <property type="protein sequence ID" value="UOB16279.1"/>
    <property type="molecule type" value="Genomic_DNA"/>
</dbReference>
<dbReference type="RefSeq" id="WP_255841449.1">
    <property type="nucleotide sequence ID" value="NZ_CP094358.1"/>
</dbReference>
<dbReference type="Gene3D" id="2.180.10.10">
    <property type="entry name" value="RHS repeat-associated core"/>
    <property type="match status" value="1"/>
</dbReference>
<dbReference type="Proteomes" id="UP000831290">
    <property type="component" value="Chromosome"/>
</dbReference>